<feature type="compositionally biased region" description="Basic and acidic residues" evidence="1">
    <location>
        <begin position="1"/>
        <end position="33"/>
    </location>
</feature>
<accession>A0A1M7TZ02</accession>
<dbReference type="Proteomes" id="UP000184010">
    <property type="component" value="Unassembled WGS sequence"/>
</dbReference>
<dbReference type="AlphaFoldDB" id="A0A1M7TZ02"/>
<proteinExistence type="predicted"/>
<organism evidence="2 3">
    <name type="scientific">Desulfitobacterium chlororespirans DSM 11544</name>
    <dbReference type="NCBI Taxonomy" id="1121395"/>
    <lineage>
        <taxon>Bacteria</taxon>
        <taxon>Bacillati</taxon>
        <taxon>Bacillota</taxon>
        <taxon>Clostridia</taxon>
        <taxon>Eubacteriales</taxon>
        <taxon>Desulfitobacteriaceae</taxon>
        <taxon>Desulfitobacterium</taxon>
    </lineage>
</organism>
<feature type="region of interest" description="Disordered" evidence="1">
    <location>
        <begin position="165"/>
        <end position="185"/>
    </location>
</feature>
<dbReference type="EMBL" id="FRDN01000008">
    <property type="protein sequence ID" value="SHN75949.1"/>
    <property type="molecule type" value="Genomic_DNA"/>
</dbReference>
<gene>
    <name evidence="2" type="ORF">SAMN02745215_02774</name>
</gene>
<evidence type="ECO:0000256" key="1">
    <source>
        <dbReference type="SAM" id="MobiDB-lite"/>
    </source>
</evidence>
<feature type="compositionally biased region" description="Gly residues" evidence="1">
    <location>
        <begin position="167"/>
        <end position="185"/>
    </location>
</feature>
<dbReference type="STRING" id="1121395.SAMN02745215_02774"/>
<reference evidence="3" key="1">
    <citation type="submission" date="2016-12" db="EMBL/GenBank/DDBJ databases">
        <authorList>
            <person name="Varghese N."/>
            <person name="Submissions S."/>
        </authorList>
    </citation>
    <scope>NUCLEOTIDE SEQUENCE [LARGE SCALE GENOMIC DNA]</scope>
    <source>
        <strain evidence="3">DSM 11544</strain>
    </source>
</reference>
<evidence type="ECO:0000313" key="2">
    <source>
        <dbReference type="EMBL" id="SHN75949.1"/>
    </source>
</evidence>
<sequence length="185" mass="20129">MKDSGNVRKPEQDQERGQERDRGRERPGQEKGGLHSPAKVKVDKASFMAALAQGVVPRFQGQELSESLSQMGNYAFLQAWQRRERKEQGLLKHAGRERFPAESLKTILKDVTEGLHPQEGVNTIDVMLPLPRLGSSFVPEDWLTNDKGSVSALAPISFEQASFSGQGIQGDLGGSVGGSDGTGEQ</sequence>
<keyword evidence="3" id="KW-1185">Reference proteome</keyword>
<name>A0A1M7TZ02_9FIRM</name>
<evidence type="ECO:0000313" key="3">
    <source>
        <dbReference type="Proteomes" id="UP000184010"/>
    </source>
</evidence>
<dbReference type="RefSeq" id="WP_072773138.1">
    <property type="nucleotide sequence ID" value="NZ_FRDN01000008.1"/>
</dbReference>
<feature type="region of interest" description="Disordered" evidence="1">
    <location>
        <begin position="1"/>
        <end position="40"/>
    </location>
</feature>
<protein>
    <submittedName>
        <fullName evidence="2">Uncharacterized protein</fullName>
    </submittedName>
</protein>